<reference evidence="2 3" key="1">
    <citation type="journal article" date="2022" name="Nat. Plants">
        <title>Genomes of leafy and leafless Platanthera orchids illuminate the evolution of mycoheterotrophy.</title>
        <authorList>
            <person name="Li M.H."/>
            <person name="Liu K.W."/>
            <person name="Li Z."/>
            <person name="Lu H.C."/>
            <person name="Ye Q.L."/>
            <person name="Zhang D."/>
            <person name="Wang J.Y."/>
            <person name="Li Y.F."/>
            <person name="Zhong Z.M."/>
            <person name="Liu X."/>
            <person name="Yu X."/>
            <person name="Liu D.K."/>
            <person name="Tu X.D."/>
            <person name="Liu B."/>
            <person name="Hao Y."/>
            <person name="Liao X.Y."/>
            <person name="Jiang Y.T."/>
            <person name="Sun W.H."/>
            <person name="Chen J."/>
            <person name="Chen Y.Q."/>
            <person name="Ai Y."/>
            <person name="Zhai J.W."/>
            <person name="Wu S.S."/>
            <person name="Zhou Z."/>
            <person name="Hsiao Y.Y."/>
            <person name="Wu W.L."/>
            <person name="Chen Y.Y."/>
            <person name="Lin Y.F."/>
            <person name="Hsu J.L."/>
            <person name="Li C.Y."/>
            <person name="Wang Z.W."/>
            <person name="Zhao X."/>
            <person name="Zhong W.Y."/>
            <person name="Ma X.K."/>
            <person name="Ma L."/>
            <person name="Huang J."/>
            <person name="Chen G.Z."/>
            <person name="Huang M.Z."/>
            <person name="Huang L."/>
            <person name="Peng D.H."/>
            <person name="Luo Y.B."/>
            <person name="Zou S.Q."/>
            <person name="Chen S.P."/>
            <person name="Lan S."/>
            <person name="Tsai W.C."/>
            <person name="Van de Peer Y."/>
            <person name="Liu Z.J."/>
        </authorList>
    </citation>
    <scope>NUCLEOTIDE SEQUENCE [LARGE SCALE GENOMIC DNA]</scope>
    <source>
        <strain evidence="2">Lor288</strain>
    </source>
</reference>
<evidence type="ECO:0000313" key="3">
    <source>
        <dbReference type="Proteomes" id="UP001412067"/>
    </source>
</evidence>
<accession>A0ABR2MZ45</accession>
<evidence type="ECO:0000256" key="1">
    <source>
        <dbReference type="SAM" id="MobiDB-lite"/>
    </source>
</evidence>
<proteinExistence type="predicted"/>
<dbReference type="Proteomes" id="UP001412067">
    <property type="component" value="Unassembled WGS sequence"/>
</dbReference>
<dbReference type="EMBL" id="JBBWWR010000003">
    <property type="protein sequence ID" value="KAK8969127.1"/>
    <property type="molecule type" value="Genomic_DNA"/>
</dbReference>
<keyword evidence="3" id="KW-1185">Reference proteome</keyword>
<gene>
    <name evidence="2" type="ORF">KSP40_PGU013307</name>
</gene>
<sequence length="91" mass="10061">MWRLGIRRWLPSRRVWCTGAPGADGRDELAPTSKKSSGGKKNGIEKTKEVAATRLKKAKQGTTVEFNWIKEKTVVVVLAAKAKFATYKLAS</sequence>
<evidence type="ECO:0000313" key="2">
    <source>
        <dbReference type="EMBL" id="KAK8969127.1"/>
    </source>
</evidence>
<name>A0ABR2MZ45_9ASPA</name>
<protein>
    <submittedName>
        <fullName evidence="2">Uncharacterized protein</fullName>
    </submittedName>
</protein>
<comment type="caution">
    <text evidence="2">The sequence shown here is derived from an EMBL/GenBank/DDBJ whole genome shotgun (WGS) entry which is preliminary data.</text>
</comment>
<feature type="region of interest" description="Disordered" evidence="1">
    <location>
        <begin position="19"/>
        <end position="46"/>
    </location>
</feature>
<organism evidence="2 3">
    <name type="scientific">Platanthera guangdongensis</name>
    <dbReference type="NCBI Taxonomy" id="2320717"/>
    <lineage>
        <taxon>Eukaryota</taxon>
        <taxon>Viridiplantae</taxon>
        <taxon>Streptophyta</taxon>
        <taxon>Embryophyta</taxon>
        <taxon>Tracheophyta</taxon>
        <taxon>Spermatophyta</taxon>
        <taxon>Magnoliopsida</taxon>
        <taxon>Liliopsida</taxon>
        <taxon>Asparagales</taxon>
        <taxon>Orchidaceae</taxon>
        <taxon>Orchidoideae</taxon>
        <taxon>Orchideae</taxon>
        <taxon>Orchidinae</taxon>
        <taxon>Platanthera</taxon>
    </lineage>
</organism>